<dbReference type="SUPFAM" id="SSF53067">
    <property type="entry name" value="Actin-like ATPase domain"/>
    <property type="match status" value="1"/>
</dbReference>
<dbReference type="InterPro" id="IPR036822">
    <property type="entry name" value="CutC-like_dom_sf"/>
</dbReference>
<comment type="caution">
    <text evidence="4">The sequence shown here is derived from an EMBL/GenBank/DDBJ whole genome shotgun (WGS) entry which is preliminary data.</text>
</comment>
<comment type="similarity">
    <text evidence="2 3">Belongs to the CutC family.</text>
</comment>
<evidence type="ECO:0000256" key="1">
    <source>
        <dbReference type="ARBA" id="ARBA00006479"/>
    </source>
</evidence>
<dbReference type="Proteomes" id="UP000282460">
    <property type="component" value="Unassembled WGS sequence"/>
</dbReference>
<dbReference type="HAMAP" id="MF_00795">
    <property type="entry name" value="CutC"/>
    <property type="match status" value="1"/>
</dbReference>
<dbReference type="InterPro" id="IPR005627">
    <property type="entry name" value="CutC-like"/>
</dbReference>
<comment type="subcellular location">
    <subcellularLocation>
        <location evidence="3">Cytoplasm</location>
    </subcellularLocation>
</comment>
<dbReference type="InterPro" id="IPR043129">
    <property type="entry name" value="ATPase_NBD"/>
</dbReference>
<comment type="similarity">
    <text evidence="1">Belongs to the ROK (NagC/XylR) family.</text>
</comment>
<comment type="caution">
    <text evidence="3">Once thought to be involved in copper homeostasis, experiments in E.coli have shown this is not the case.</text>
</comment>
<dbReference type="AlphaFoldDB" id="A0A3L7IUR7"/>
<dbReference type="EMBL" id="RCWJ01000005">
    <property type="protein sequence ID" value="RLQ81131.1"/>
    <property type="molecule type" value="Genomic_DNA"/>
</dbReference>
<sequence length="580" mass="58648">MTQRTSTRRVLTEVCLDDLDGALAADRAGADRIELCANLGEGGTTPSIGLITSVLRSVERVGVQVIVRPRGGDFVYSDDEIAVMCADLSAITDATAHARTPVGVVLGALTAAGEVDVQAMQRLISAAAPLAVTFHKAIDATTDVLAAFDTLGGLGVERVLTSGGPGSALDNLDTLTELVRRSDAGRGPGVLVGGSVRPANVRSIVDATGAHEVHARLQHPSPRGDGTLGTSSSSVAEFLAALDTPARPAETAAETTDEPAAVVPTTEVVLALDIGGTNLKAAIVDTTGRSIAFRSISAGQTGAESLERIVALLYGLQTSAELAGHSVVGAGVVTPGMVDAANGVVRYASSLDWTNVPLRALLADALGVPVEIEHDVRSSGLAESLFGASAGVENSVLVAIGTGVAASIRSGGHAVVGAITTAGELGHIPVIPDGEVCSCGQRGCLEVYLSGAGFARRYAALGGKDGLDAAEIAARLGSDPIADRVWTEGVHAFALGLSSLTLLVDPSMIVLGGGVSRAGDALLDPLRIALGDLLAWRDAPEIRLSELGTSGGRIGAAVLAFRAAGLSAVPDTWSVAHLLA</sequence>
<dbReference type="Gene3D" id="3.20.20.380">
    <property type="entry name" value="Copper homeostasis (CutC) domain"/>
    <property type="match status" value="1"/>
</dbReference>
<dbReference type="PANTHER" id="PTHR12598">
    <property type="entry name" value="COPPER HOMEOSTASIS PROTEIN CUTC"/>
    <property type="match status" value="1"/>
</dbReference>
<dbReference type="OrthoDB" id="9815677at2"/>
<dbReference type="Pfam" id="PF00480">
    <property type="entry name" value="ROK"/>
    <property type="match status" value="1"/>
</dbReference>
<dbReference type="GO" id="GO:0005507">
    <property type="term" value="F:copper ion binding"/>
    <property type="evidence" value="ECO:0007669"/>
    <property type="project" value="TreeGrafter"/>
</dbReference>
<dbReference type="Pfam" id="PF03932">
    <property type="entry name" value="CutC"/>
    <property type="match status" value="1"/>
</dbReference>
<protein>
    <recommendedName>
        <fullName evidence="3">PF03932 family protein CutC</fullName>
    </recommendedName>
</protein>
<keyword evidence="3" id="KW-0963">Cytoplasm</keyword>
<dbReference type="SUPFAM" id="SSF110395">
    <property type="entry name" value="CutC-like"/>
    <property type="match status" value="1"/>
</dbReference>
<dbReference type="PANTHER" id="PTHR12598:SF0">
    <property type="entry name" value="COPPER HOMEOSTASIS PROTEIN CUTC HOMOLOG"/>
    <property type="match status" value="1"/>
</dbReference>
<dbReference type="GO" id="GO:0005737">
    <property type="term" value="C:cytoplasm"/>
    <property type="evidence" value="ECO:0007669"/>
    <property type="project" value="UniProtKB-SubCell"/>
</dbReference>
<dbReference type="Gene3D" id="3.30.420.40">
    <property type="match status" value="2"/>
</dbReference>
<evidence type="ECO:0000256" key="2">
    <source>
        <dbReference type="ARBA" id="ARBA00007768"/>
    </source>
</evidence>
<dbReference type="InterPro" id="IPR000600">
    <property type="entry name" value="ROK"/>
</dbReference>
<keyword evidence="5" id="KW-1185">Reference proteome</keyword>
<gene>
    <name evidence="3" type="primary">cutC</name>
    <name evidence="4" type="ORF">D9V28_15440</name>
</gene>
<name>A0A3L7IUR7_9MICO</name>
<evidence type="ECO:0000313" key="4">
    <source>
        <dbReference type="EMBL" id="RLQ81131.1"/>
    </source>
</evidence>
<organism evidence="4 5">
    <name type="scientific">Mycetocola zhadangensis</name>
    <dbReference type="NCBI Taxonomy" id="1164595"/>
    <lineage>
        <taxon>Bacteria</taxon>
        <taxon>Bacillati</taxon>
        <taxon>Actinomycetota</taxon>
        <taxon>Actinomycetes</taxon>
        <taxon>Micrococcales</taxon>
        <taxon>Microbacteriaceae</taxon>
        <taxon>Mycetocola</taxon>
    </lineage>
</organism>
<dbReference type="RefSeq" id="WP_121660604.1">
    <property type="nucleotide sequence ID" value="NZ_BMEK01000004.1"/>
</dbReference>
<reference evidence="4 5" key="1">
    <citation type="submission" date="2018-10" db="EMBL/GenBank/DDBJ databases">
        <authorList>
            <person name="Li J."/>
        </authorList>
    </citation>
    <scope>NUCLEOTIDE SEQUENCE [LARGE SCALE GENOMIC DNA]</scope>
    <source>
        <strain evidence="4 5">ZD1-4</strain>
    </source>
</reference>
<evidence type="ECO:0000256" key="3">
    <source>
        <dbReference type="HAMAP-Rule" id="MF_00795"/>
    </source>
</evidence>
<accession>A0A3L7IUR7</accession>
<proteinExistence type="inferred from homology"/>
<evidence type="ECO:0000313" key="5">
    <source>
        <dbReference type="Proteomes" id="UP000282460"/>
    </source>
</evidence>